<keyword evidence="3" id="KW-1185">Reference proteome</keyword>
<evidence type="ECO:0000259" key="1">
    <source>
        <dbReference type="Pfam" id="PF06967"/>
    </source>
</evidence>
<dbReference type="EMBL" id="JAMPLM010000052">
    <property type="protein sequence ID" value="MEP1062069.1"/>
    <property type="molecule type" value="Genomic_DNA"/>
</dbReference>
<comment type="caution">
    <text evidence="2">The sequence shown here is derived from an EMBL/GenBank/DDBJ whole genome shotgun (WGS) entry which is preliminary data.</text>
</comment>
<dbReference type="Pfam" id="PF06967">
    <property type="entry name" value="Mo-nitro_C"/>
    <property type="match status" value="1"/>
</dbReference>
<organism evidence="2 3">
    <name type="scientific">Stenomitos frigidus AS-A4</name>
    <dbReference type="NCBI Taxonomy" id="2933935"/>
    <lineage>
        <taxon>Bacteria</taxon>
        <taxon>Bacillati</taxon>
        <taxon>Cyanobacteriota</taxon>
        <taxon>Cyanophyceae</taxon>
        <taxon>Leptolyngbyales</taxon>
        <taxon>Leptolyngbyaceae</taxon>
        <taxon>Stenomitos</taxon>
    </lineage>
</organism>
<feature type="domain" description="Mo-dependent nitrogenase C-terminal" evidence="1">
    <location>
        <begin position="39"/>
        <end position="121"/>
    </location>
</feature>
<proteinExistence type="predicted"/>
<name>A0ABV0KV12_9CYAN</name>
<gene>
    <name evidence="2" type="ORF">NDI38_27210</name>
</gene>
<evidence type="ECO:0000313" key="3">
    <source>
        <dbReference type="Proteomes" id="UP001476950"/>
    </source>
</evidence>
<evidence type="ECO:0000313" key="2">
    <source>
        <dbReference type="EMBL" id="MEP1062069.1"/>
    </source>
</evidence>
<sequence>MVLPSTCYTTDQPQDAHFMQQMSTLEQSRTGRFAPHLTLLQPLRCWLSQIEISDRTSARMLCFLIPARCPFERTFKLFGRTILSVPPLCKLNPFYEEFVVLRFRSLSYLAEVVGDDISRFC</sequence>
<reference evidence="2 3" key="1">
    <citation type="submission" date="2022-04" db="EMBL/GenBank/DDBJ databases">
        <title>Positive selection, recombination, and allopatry shape intraspecific diversity of widespread and dominant cyanobacteria.</title>
        <authorList>
            <person name="Wei J."/>
            <person name="Shu W."/>
            <person name="Hu C."/>
        </authorList>
    </citation>
    <scope>NUCLEOTIDE SEQUENCE [LARGE SCALE GENOMIC DNA]</scope>
    <source>
        <strain evidence="2 3">AS-A4</strain>
    </source>
</reference>
<dbReference type="Proteomes" id="UP001476950">
    <property type="component" value="Unassembled WGS sequence"/>
</dbReference>
<protein>
    <submittedName>
        <fullName evidence="2">Mo-dependent nitrogenase C-terminal domain-containing protein</fullName>
    </submittedName>
</protein>
<accession>A0ABV0KV12</accession>
<dbReference type="RefSeq" id="WP_190452982.1">
    <property type="nucleotide sequence ID" value="NZ_JAMPLM010000052.1"/>
</dbReference>
<dbReference type="InterPro" id="IPR009717">
    <property type="entry name" value="Mo-dep_Nase_C"/>
</dbReference>